<accession>A0A8H3II89</accession>
<dbReference type="PANTHER" id="PTHR33840">
    <property type="match status" value="1"/>
</dbReference>
<dbReference type="Proteomes" id="UP000664521">
    <property type="component" value="Unassembled WGS sequence"/>
</dbReference>
<proteinExistence type="predicted"/>
<dbReference type="OrthoDB" id="3162439at2759"/>
<dbReference type="AlphaFoldDB" id="A0A8H3II89"/>
<dbReference type="Pfam" id="PF09994">
    <property type="entry name" value="T6SS_Tle1-like_cat"/>
    <property type="match status" value="1"/>
</dbReference>
<feature type="compositionally biased region" description="Acidic residues" evidence="1">
    <location>
        <begin position="264"/>
        <end position="275"/>
    </location>
</feature>
<dbReference type="InterPro" id="IPR018712">
    <property type="entry name" value="Tle1-like_cat"/>
</dbReference>
<feature type="domain" description="T6SS Phospholipase effector Tle1-like catalytic" evidence="2">
    <location>
        <begin position="1"/>
        <end position="316"/>
    </location>
</feature>
<name>A0A8H3II89_9LECA</name>
<evidence type="ECO:0000313" key="3">
    <source>
        <dbReference type="EMBL" id="CAF9921865.1"/>
    </source>
</evidence>
<feature type="region of interest" description="Disordered" evidence="1">
    <location>
        <begin position="145"/>
        <end position="275"/>
    </location>
</feature>
<evidence type="ECO:0000256" key="1">
    <source>
        <dbReference type="SAM" id="MobiDB-lite"/>
    </source>
</evidence>
<reference evidence="3" key="1">
    <citation type="submission" date="2021-03" db="EMBL/GenBank/DDBJ databases">
        <authorList>
            <person name="Tagirdzhanova G."/>
        </authorList>
    </citation>
    <scope>NUCLEOTIDE SEQUENCE</scope>
</reference>
<protein>
    <recommendedName>
        <fullName evidence="2">T6SS Phospholipase effector Tle1-like catalytic domain-containing protein</fullName>
    </recommendedName>
</protein>
<feature type="compositionally biased region" description="Basic and acidic residues" evidence="1">
    <location>
        <begin position="199"/>
        <end position="213"/>
    </location>
</feature>
<dbReference type="EMBL" id="CAJPDS010000029">
    <property type="protein sequence ID" value="CAF9921865.1"/>
    <property type="molecule type" value="Genomic_DNA"/>
</dbReference>
<sequence length="525" mass="59431">MQAYTSDEDIFFFGFSRGAYVARFLAEMLDQVGLLSVGNEEMARFAWKAFSQWQQRQEGTEEEKKKKSEMFEFLQNFRETFSRPVRRVRFIGLFDTVNSVPRFENAWMQRSKFPYTARSSARVIRHAVSIDERRAKFRSDLISEVKMSENRHHHRGRHRRKSITNGHLPDSRGHSPVQNQAPGRFRRPSQARARGGRNRIQDPQHAAQDEEGRLMPSAANQSVSHDRSRLGSQDPAFRDGNVSDQDACSIRTTTSQNSFVSPMPDEDETDKDEAAEQDIEEIWFPGCHADLGGGWPLANGEESPLSHGPLVWMVREAQKAGIDFVSAKMHALRCCDDNDDMTNMDMSSGVPDVQITEPPDLFRNPPSEHASPGWAPGLQPEARVPSEFHQRLHHAATKGVLHDCLEFNGGLGMTSVVSWKIMEYLPFRRMDLTPEGTWKAISWPLPMGEVRDIPEGAKVHNSAIRRMKADERYRPGNLIIGGGGRGVRKAPKEMGIGQWDVLREEGDPVGEVYVRRGPSLNAEKK</sequence>
<feature type="region of interest" description="Disordered" evidence="1">
    <location>
        <begin position="355"/>
        <end position="381"/>
    </location>
</feature>
<dbReference type="PANTHER" id="PTHR33840:SF2">
    <property type="entry name" value="TLE1 PHOSPHOLIPASE DOMAIN-CONTAINING PROTEIN"/>
    <property type="match status" value="1"/>
</dbReference>
<feature type="compositionally biased region" description="Basic residues" evidence="1">
    <location>
        <begin position="151"/>
        <end position="162"/>
    </location>
</feature>
<feature type="compositionally biased region" description="Basic residues" evidence="1">
    <location>
        <begin position="184"/>
        <end position="197"/>
    </location>
</feature>
<feature type="compositionally biased region" description="Polar residues" evidence="1">
    <location>
        <begin position="242"/>
        <end position="260"/>
    </location>
</feature>
<organism evidence="3 4">
    <name type="scientific">Heterodermia speciosa</name>
    <dbReference type="NCBI Taxonomy" id="116794"/>
    <lineage>
        <taxon>Eukaryota</taxon>
        <taxon>Fungi</taxon>
        <taxon>Dikarya</taxon>
        <taxon>Ascomycota</taxon>
        <taxon>Pezizomycotina</taxon>
        <taxon>Lecanoromycetes</taxon>
        <taxon>OSLEUM clade</taxon>
        <taxon>Lecanoromycetidae</taxon>
        <taxon>Caliciales</taxon>
        <taxon>Physciaceae</taxon>
        <taxon>Heterodermia</taxon>
    </lineage>
</organism>
<keyword evidence="4" id="KW-1185">Reference proteome</keyword>
<gene>
    <name evidence="3" type="ORF">HETSPECPRED_004657</name>
</gene>
<comment type="caution">
    <text evidence="3">The sequence shown here is derived from an EMBL/GenBank/DDBJ whole genome shotgun (WGS) entry which is preliminary data.</text>
</comment>
<evidence type="ECO:0000259" key="2">
    <source>
        <dbReference type="Pfam" id="PF09994"/>
    </source>
</evidence>
<evidence type="ECO:0000313" key="4">
    <source>
        <dbReference type="Proteomes" id="UP000664521"/>
    </source>
</evidence>